<dbReference type="EMBL" id="BONX01000024">
    <property type="protein sequence ID" value="GIG97274.1"/>
    <property type="molecule type" value="Genomic_DNA"/>
</dbReference>
<dbReference type="Gene3D" id="2.40.40.10">
    <property type="entry name" value="RlpA-like domain"/>
    <property type="match status" value="1"/>
</dbReference>
<sequence>MPRVTEAELPESTDGGVPAAALESGADPGKGGGSSRRRPSRRWLAGGFAAVLAAVLGLVLAWQFSEPAACAAALAAPPLDRAAPPVGSTVYKGKASHYDGGSSGGNCSLPGPPANRLYVALGSSQYAGSAACGSFLDVTGPVGTVRVMVLDRCAGCTNNKIDLSRQAFAKIADLSQGIVPVRYRAAVDPPLAGPLTFRLKSGVSQYWFAVQVGAHGNPVKSVAAKRAGSSWRAAKRGSDNYWVIDGGIGPGPYSIRVVDVYGNEAVATGIRLAPRQVQRSTVRMYDPATAAAPTPSASPAPGTSATPAPTASPTPAPGTPTGVDPSGEPVAGAAGGPAPVGCG</sequence>
<feature type="compositionally biased region" description="Low complexity" evidence="2">
    <location>
        <begin position="329"/>
        <end position="343"/>
    </location>
</feature>
<gene>
    <name evidence="5" type="ORF">Pma05_38470</name>
</gene>
<dbReference type="NCBIfam" id="NF041144">
    <property type="entry name" value="expansin_EXLX1"/>
    <property type="match status" value="1"/>
</dbReference>
<comment type="caution">
    <text evidence="5">The sequence shown here is derived from an EMBL/GenBank/DDBJ whole genome shotgun (WGS) entry which is preliminary data.</text>
</comment>
<keyword evidence="3" id="KW-0472">Membrane</keyword>
<feature type="transmembrane region" description="Helical" evidence="3">
    <location>
        <begin position="43"/>
        <end position="64"/>
    </location>
</feature>
<dbReference type="SUPFAM" id="SSF50685">
    <property type="entry name" value="Barwin-like endoglucanases"/>
    <property type="match status" value="1"/>
</dbReference>
<reference evidence="5 6" key="1">
    <citation type="submission" date="2021-01" db="EMBL/GenBank/DDBJ databases">
        <title>Whole genome shotgun sequence of Plantactinospora mayteni NBRC 109088.</title>
        <authorList>
            <person name="Komaki H."/>
            <person name="Tamura T."/>
        </authorList>
    </citation>
    <scope>NUCLEOTIDE SEQUENCE [LARGE SCALE GENOMIC DNA]</scope>
    <source>
        <strain evidence="5 6">NBRC 109088</strain>
    </source>
</reference>
<feature type="region of interest" description="Disordered" evidence="2">
    <location>
        <begin position="1"/>
        <end position="39"/>
    </location>
</feature>
<keyword evidence="3" id="KW-0812">Transmembrane</keyword>
<protein>
    <recommendedName>
        <fullName evidence="4">RlpA-like protein double-psi beta-barrel domain-containing protein</fullName>
    </recommendedName>
</protein>
<proteinExistence type="predicted"/>
<feature type="region of interest" description="Disordered" evidence="2">
    <location>
        <begin position="287"/>
        <end position="343"/>
    </location>
</feature>
<keyword evidence="3" id="KW-1133">Transmembrane helix</keyword>
<evidence type="ECO:0000259" key="4">
    <source>
        <dbReference type="Pfam" id="PF03330"/>
    </source>
</evidence>
<evidence type="ECO:0000256" key="3">
    <source>
        <dbReference type="SAM" id="Phobius"/>
    </source>
</evidence>
<dbReference type="InterPro" id="IPR009009">
    <property type="entry name" value="RlpA-like_DPBB"/>
</dbReference>
<dbReference type="InterPro" id="IPR049818">
    <property type="entry name" value="Expansin_EXLX1-like"/>
</dbReference>
<feature type="compositionally biased region" description="Low complexity" evidence="2">
    <location>
        <begin position="287"/>
        <end position="309"/>
    </location>
</feature>
<dbReference type="PANTHER" id="PTHR31836:SF21">
    <property type="entry name" value="EXPANSIN-LIKE PROTEIN 7"/>
    <property type="match status" value="1"/>
</dbReference>
<keyword evidence="1" id="KW-0732">Signal</keyword>
<dbReference type="InterPro" id="IPR051477">
    <property type="entry name" value="Expansin_CellWall"/>
</dbReference>
<dbReference type="Pfam" id="PF03330">
    <property type="entry name" value="DPBB_1"/>
    <property type="match status" value="1"/>
</dbReference>
<dbReference type="InterPro" id="IPR036749">
    <property type="entry name" value="Expansin_CBD_sf"/>
</dbReference>
<keyword evidence="6" id="KW-1185">Reference proteome</keyword>
<organism evidence="5 6">
    <name type="scientific">Plantactinospora mayteni</name>
    <dbReference type="NCBI Taxonomy" id="566021"/>
    <lineage>
        <taxon>Bacteria</taxon>
        <taxon>Bacillati</taxon>
        <taxon>Actinomycetota</taxon>
        <taxon>Actinomycetes</taxon>
        <taxon>Micromonosporales</taxon>
        <taxon>Micromonosporaceae</taxon>
        <taxon>Plantactinospora</taxon>
    </lineage>
</organism>
<dbReference type="Proteomes" id="UP000621500">
    <property type="component" value="Unassembled WGS sequence"/>
</dbReference>
<dbReference type="PANTHER" id="PTHR31836">
    <property type="match status" value="1"/>
</dbReference>
<dbReference type="SUPFAM" id="SSF49590">
    <property type="entry name" value="PHL pollen allergen"/>
    <property type="match status" value="1"/>
</dbReference>
<evidence type="ECO:0000256" key="1">
    <source>
        <dbReference type="ARBA" id="ARBA00022729"/>
    </source>
</evidence>
<dbReference type="InterPro" id="IPR036908">
    <property type="entry name" value="RlpA-like_sf"/>
</dbReference>
<evidence type="ECO:0000256" key="2">
    <source>
        <dbReference type="SAM" id="MobiDB-lite"/>
    </source>
</evidence>
<feature type="domain" description="RlpA-like protein double-psi beta-barrel" evidence="4">
    <location>
        <begin position="142"/>
        <end position="183"/>
    </location>
</feature>
<dbReference type="CDD" id="cd22272">
    <property type="entry name" value="DPBB_EXLX1-like"/>
    <property type="match status" value="1"/>
</dbReference>
<dbReference type="Gene3D" id="2.60.40.760">
    <property type="entry name" value="Expansin, cellulose-binding-like domain"/>
    <property type="match status" value="1"/>
</dbReference>
<evidence type="ECO:0000313" key="5">
    <source>
        <dbReference type="EMBL" id="GIG97274.1"/>
    </source>
</evidence>
<evidence type="ECO:0000313" key="6">
    <source>
        <dbReference type="Proteomes" id="UP000621500"/>
    </source>
</evidence>
<accession>A0ABQ4ERK4</accession>
<name>A0ABQ4ERK4_9ACTN</name>